<dbReference type="Gene3D" id="3.40.50.1000">
    <property type="entry name" value="HAD superfamily/HAD-like"/>
    <property type="match status" value="1"/>
</dbReference>
<dbReference type="SFLD" id="SFLDS00003">
    <property type="entry name" value="Haloacid_Dehalogenase"/>
    <property type="match status" value="1"/>
</dbReference>
<dbReference type="NCBIfam" id="TIGR00099">
    <property type="entry name" value="Cof-subfamily"/>
    <property type="match status" value="1"/>
</dbReference>
<reference evidence="1 2" key="1">
    <citation type="submission" date="2019-01" db="EMBL/GenBank/DDBJ databases">
        <title>Draft genome sequence of Lactobacillus paraplantarum OSY-TC318, a Producer of the novel lantibiotic Paraplantaracin TC318.</title>
        <authorList>
            <person name="Hussein W.E."/>
            <person name="Huang E."/>
            <person name="Yousef A.E."/>
        </authorList>
    </citation>
    <scope>NUCLEOTIDE SEQUENCE [LARGE SCALE GENOMIC DNA]</scope>
    <source>
        <strain evidence="1 2">OSY-TC318</strain>
    </source>
</reference>
<dbReference type="GO" id="GO:0000287">
    <property type="term" value="F:magnesium ion binding"/>
    <property type="evidence" value="ECO:0007669"/>
    <property type="project" value="TreeGrafter"/>
</dbReference>
<dbReference type="InterPro" id="IPR006379">
    <property type="entry name" value="HAD-SF_hydro_IIB"/>
</dbReference>
<gene>
    <name evidence="1" type="ORF">EUZ87_10910</name>
</gene>
<evidence type="ECO:0000313" key="1">
    <source>
        <dbReference type="EMBL" id="TBX40423.1"/>
    </source>
</evidence>
<dbReference type="PANTHER" id="PTHR10000:SF25">
    <property type="entry name" value="PHOSPHATASE YKRA-RELATED"/>
    <property type="match status" value="1"/>
</dbReference>
<proteinExistence type="predicted"/>
<organism evidence="1 2">
    <name type="scientific">Lactiplantibacillus paraplantarum</name>
    <dbReference type="NCBI Taxonomy" id="60520"/>
    <lineage>
        <taxon>Bacteria</taxon>
        <taxon>Bacillati</taxon>
        <taxon>Bacillota</taxon>
        <taxon>Bacilli</taxon>
        <taxon>Lactobacillales</taxon>
        <taxon>Lactobacillaceae</taxon>
        <taxon>Lactiplantibacillus</taxon>
    </lineage>
</organism>
<dbReference type="AlphaFoldDB" id="A0A4Q9Y012"/>
<dbReference type="PROSITE" id="PS01229">
    <property type="entry name" value="COF_2"/>
    <property type="match status" value="1"/>
</dbReference>
<dbReference type="Proteomes" id="UP000292648">
    <property type="component" value="Unassembled WGS sequence"/>
</dbReference>
<dbReference type="GO" id="GO:0005829">
    <property type="term" value="C:cytosol"/>
    <property type="evidence" value="ECO:0007669"/>
    <property type="project" value="TreeGrafter"/>
</dbReference>
<dbReference type="PANTHER" id="PTHR10000">
    <property type="entry name" value="PHOSPHOSERINE PHOSPHATASE"/>
    <property type="match status" value="1"/>
</dbReference>
<evidence type="ECO:0000313" key="2">
    <source>
        <dbReference type="Proteomes" id="UP000292648"/>
    </source>
</evidence>
<protein>
    <submittedName>
        <fullName evidence="1">HAD family hydrolase</fullName>
    </submittedName>
</protein>
<dbReference type="InterPro" id="IPR036412">
    <property type="entry name" value="HAD-like_sf"/>
</dbReference>
<dbReference type="SUPFAM" id="SSF56784">
    <property type="entry name" value="HAD-like"/>
    <property type="match status" value="1"/>
</dbReference>
<dbReference type="Gene3D" id="3.30.1240.10">
    <property type="match status" value="1"/>
</dbReference>
<dbReference type="Pfam" id="PF08282">
    <property type="entry name" value="Hydrolase_3"/>
    <property type="match status" value="1"/>
</dbReference>
<dbReference type="SFLD" id="SFLDG01140">
    <property type="entry name" value="C2.B:_Phosphomannomutase_and_P"/>
    <property type="match status" value="1"/>
</dbReference>
<dbReference type="GO" id="GO:0016791">
    <property type="term" value="F:phosphatase activity"/>
    <property type="evidence" value="ECO:0007669"/>
    <property type="project" value="TreeGrafter"/>
</dbReference>
<name>A0A4Q9Y012_9LACO</name>
<dbReference type="InterPro" id="IPR000150">
    <property type="entry name" value="Cof"/>
</dbReference>
<comment type="caution">
    <text evidence="1">The sequence shown here is derived from an EMBL/GenBank/DDBJ whole genome shotgun (WGS) entry which is preliminary data.</text>
</comment>
<dbReference type="EMBL" id="SEHH01000079">
    <property type="protein sequence ID" value="TBX40423.1"/>
    <property type="molecule type" value="Genomic_DNA"/>
</dbReference>
<dbReference type="NCBIfam" id="TIGR01484">
    <property type="entry name" value="HAD-SF-IIB"/>
    <property type="match status" value="1"/>
</dbReference>
<dbReference type="InterPro" id="IPR023214">
    <property type="entry name" value="HAD_sf"/>
</dbReference>
<keyword evidence="1" id="KW-0378">Hydrolase</keyword>
<sequence>MVARLAVFDIDDTLLASNKRLLPSTIASIQALKDRNIHVAIATGRNLAMARPVIEALKLRDYVLCNGSAAFADRKQVHQHILSKANIGKLVAAADEQQIDIVVESLDGLHIHTHPSSQTQDVLNTFRAPTLDYAPDYYRNHDVYQAMMFYSDSQNQALPHPDEFSFVRFHERGVDIIPKAGSKAQGIAKLAAALNVDVKNIAAFGDNENDREMLQSAGIGVAMGNAKPAIKALADLTTTDCDHDGIANGLKKIGWL</sequence>
<accession>A0A4Q9Y012</accession>